<gene>
    <name evidence="1" type="ORF">LCGC14_2237790</name>
</gene>
<dbReference type="EMBL" id="LAZR01030244">
    <property type="protein sequence ID" value="KKL57200.1"/>
    <property type="molecule type" value="Genomic_DNA"/>
</dbReference>
<protein>
    <submittedName>
        <fullName evidence="1">Uncharacterized protein</fullName>
    </submittedName>
</protein>
<sequence>MMLLSPEEIQYIVESSPHGDRLVETHDMVIAKAQLKQVVEWGDEPCPHSKVPCSDGVPYGDRKHGCSECWQALKKEVE</sequence>
<organism evidence="1">
    <name type="scientific">marine sediment metagenome</name>
    <dbReference type="NCBI Taxonomy" id="412755"/>
    <lineage>
        <taxon>unclassified sequences</taxon>
        <taxon>metagenomes</taxon>
        <taxon>ecological metagenomes</taxon>
    </lineage>
</organism>
<accession>A0A0F9FIU8</accession>
<dbReference type="AlphaFoldDB" id="A0A0F9FIU8"/>
<evidence type="ECO:0000313" key="1">
    <source>
        <dbReference type="EMBL" id="KKL57200.1"/>
    </source>
</evidence>
<reference evidence="1" key="1">
    <citation type="journal article" date="2015" name="Nature">
        <title>Complex archaea that bridge the gap between prokaryotes and eukaryotes.</title>
        <authorList>
            <person name="Spang A."/>
            <person name="Saw J.H."/>
            <person name="Jorgensen S.L."/>
            <person name="Zaremba-Niedzwiedzka K."/>
            <person name="Martijn J."/>
            <person name="Lind A.E."/>
            <person name="van Eijk R."/>
            <person name="Schleper C."/>
            <person name="Guy L."/>
            <person name="Ettema T.J."/>
        </authorList>
    </citation>
    <scope>NUCLEOTIDE SEQUENCE</scope>
</reference>
<name>A0A0F9FIU8_9ZZZZ</name>
<comment type="caution">
    <text evidence="1">The sequence shown here is derived from an EMBL/GenBank/DDBJ whole genome shotgun (WGS) entry which is preliminary data.</text>
</comment>
<proteinExistence type="predicted"/>